<name>A0A284R3G8_ARMOS</name>
<dbReference type="EMBL" id="FUEG01000004">
    <property type="protein sequence ID" value="SJL03269.1"/>
    <property type="molecule type" value="Genomic_DNA"/>
</dbReference>
<accession>A0A284R3G8</accession>
<gene>
    <name evidence="2" type="ORF">ARMOST_06621</name>
</gene>
<evidence type="ECO:0000256" key="1">
    <source>
        <dbReference type="SAM" id="MobiDB-lite"/>
    </source>
</evidence>
<feature type="region of interest" description="Disordered" evidence="1">
    <location>
        <begin position="1"/>
        <end position="28"/>
    </location>
</feature>
<dbReference type="AlphaFoldDB" id="A0A284R3G8"/>
<evidence type="ECO:0000313" key="2">
    <source>
        <dbReference type="EMBL" id="SJL03269.1"/>
    </source>
</evidence>
<dbReference type="OrthoDB" id="10485881at2759"/>
<keyword evidence="3" id="KW-1185">Reference proteome</keyword>
<reference evidence="3" key="1">
    <citation type="journal article" date="2017" name="Nat. Ecol. Evol.">
        <title>Genome expansion and lineage-specific genetic innovations in the forest pathogenic fungi Armillaria.</title>
        <authorList>
            <person name="Sipos G."/>
            <person name="Prasanna A.N."/>
            <person name="Walter M.C."/>
            <person name="O'Connor E."/>
            <person name="Balint B."/>
            <person name="Krizsan K."/>
            <person name="Kiss B."/>
            <person name="Hess J."/>
            <person name="Varga T."/>
            <person name="Slot J."/>
            <person name="Riley R."/>
            <person name="Boka B."/>
            <person name="Rigling D."/>
            <person name="Barry K."/>
            <person name="Lee J."/>
            <person name="Mihaltcheva S."/>
            <person name="LaButti K."/>
            <person name="Lipzen A."/>
            <person name="Waldron R."/>
            <person name="Moloney N.M."/>
            <person name="Sperisen C."/>
            <person name="Kredics L."/>
            <person name="Vagvoelgyi C."/>
            <person name="Patrignani A."/>
            <person name="Fitzpatrick D."/>
            <person name="Nagy I."/>
            <person name="Doyle S."/>
            <person name="Anderson J.B."/>
            <person name="Grigoriev I.V."/>
            <person name="Gueldener U."/>
            <person name="Muensterkoetter M."/>
            <person name="Nagy L.G."/>
        </authorList>
    </citation>
    <scope>NUCLEOTIDE SEQUENCE [LARGE SCALE GENOMIC DNA]</scope>
    <source>
        <strain evidence="3">C18/9</strain>
    </source>
</reference>
<protein>
    <submittedName>
        <fullName evidence="2">Uncharacterized protein</fullName>
    </submittedName>
</protein>
<proteinExistence type="predicted"/>
<feature type="region of interest" description="Disordered" evidence="1">
    <location>
        <begin position="155"/>
        <end position="174"/>
    </location>
</feature>
<dbReference type="Proteomes" id="UP000219338">
    <property type="component" value="Unassembled WGS sequence"/>
</dbReference>
<sequence length="326" mass="36096">MPKQTSQRMPKMPKTMLDGVGLPKSSYRKKDQCQSNESAIQAIAVTLAGPCPEAQDLPCCEGGLCKGHVNIYTASSVEVLLLNGNRARNLARYQQCCTHGKGQWQKFLMPPIPLSVLRNHPDLVDKLHAHSLLRVVHRNPCGTASVSVHATHKKIKDPLPSSSPPHSSPIRSTSASRLSASAANITRCLQPFLALPLLKYNAGESSDEEDAIDLVGSGSDSSVAGDVILLEKVHVIWWLKDQEEPIHTFLPFVVDMGLDLMSHERALHARGINAGSFMCYIVKKDKWKECRWDDELYMDAVACIAIREAGVSKMQDWQDWFGYLTK</sequence>
<organism evidence="2 3">
    <name type="scientific">Armillaria ostoyae</name>
    <name type="common">Armillaria root rot fungus</name>
    <dbReference type="NCBI Taxonomy" id="47428"/>
    <lineage>
        <taxon>Eukaryota</taxon>
        <taxon>Fungi</taxon>
        <taxon>Dikarya</taxon>
        <taxon>Basidiomycota</taxon>
        <taxon>Agaricomycotina</taxon>
        <taxon>Agaricomycetes</taxon>
        <taxon>Agaricomycetidae</taxon>
        <taxon>Agaricales</taxon>
        <taxon>Marasmiineae</taxon>
        <taxon>Physalacriaceae</taxon>
        <taxon>Armillaria</taxon>
    </lineage>
</organism>
<evidence type="ECO:0000313" key="3">
    <source>
        <dbReference type="Proteomes" id="UP000219338"/>
    </source>
</evidence>